<evidence type="ECO:0000313" key="2">
    <source>
        <dbReference type="EMBL" id="MBA8955777.1"/>
    </source>
</evidence>
<feature type="transmembrane region" description="Helical" evidence="1">
    <location>
        <begin position="25"/>
        <end position="43"/>
    </location>
</feature>
<protein>
    <recommendedName>
        <fullName evidence="4">Glycosyltransferase RgtA/B/C/D-like domain-containing protein</fullName>
    </recommendedName>
</protein>
<feature type="transmembrane region" description="Helical" evidence="1">
    <location>
        <begin position="280"/>
        <end position="303"/>
    </location>
</feature>
<evidence type="ECO:0000256" key="1">
    <source>
        <dbReference type="SAM" id="Phobius"/>
    </source>
</evidence>
<feature type="transmembrane region" description="Helical" evidence="1">
    <location>
        <begin position="223"/>
        <end position="243"/>
    </location>
</feature>
<evidence type="ECO:0008006" key="4">
    <source>
        <dbReference type="Google" id="ProtNLM"/>
    </source>
</evidence>
<comment type="caution">
    <text evidence="2">The sequence shown here is derived from an EMBL/GenBank/DDBJ whole genome shotgun (WGS) entry which is preliminary data.</text>
</comment>
<accession>A0A7W3LWY4</accession>
<feature type="transmembrane region" description="Helical" evidence="1">
    <location>
        <begin position="136"/>
        <end position="169"/>
    </location>
</feature>
<dbReference type="RefSeq" id="WP_182847750.1">
    <property type="nucleotide sequence ID" value="NZ_BAAALP010000025.1"/>
</dbReference>
<feature type="transmembrane region" description="Helical" evidence="1">
    <location>
        <begin position="312"/>
        <end position="331"/>
    </location>
</feature>
<dbReference type="EMBL" id="JACJIA010000013">
    <property type="protein sequence ID" value="MBA8955777.1"/>
    <property type="molecule type" value="Genomic_DNA"/>
</dbReference>
<dbReference type="AlphaFoldDB" id="A0A7W3LWY4"/>
<feature type="transmembrane region" description="Helical" evidence="1">
    <location>
        <begin position="101"/>
        <end position="124"/>
    </location>
</feature>
<keyword evidence="1" id="KW-1133">Transmembrane helix</keyword>
<gene>
    <name evidence="2" type="ORF">HNR61_007459</name>
</gene>
<feature type="transmembrane region" description="Helical" evidence="1">
    <location>
        <begin position="419"/>
        <end position="438"/>
    </location>
</feature>
<name>A0A7W3LWY4_ACTNM</name>
<keyword evidence="1" id="KW-0812">Transmembrane</keyword>
<proteinExistence type="predicted"/>
<keyword evidence="1" id="KW-0472">Membrane</keyword>
<keyword evidence="3" id="KW-1185">Reference proteome</keyword>
<feature type="transmembrane region" description="Helical" evidence="1">
    <location>
        <begin position="370"/>
        <end position="392"/>
    </location>
</feature>
<evidence type="ECO:0000313" key="3">
    <source>
        <dbReference type="Proteomes" id="UP000572680"/>
    </source>
</evidence>
<dbReference type="Proteomes" id="UP000572680">
    <property type="component" value="Unassembled WGS sequence"/>
</dbReference>
<feature type="transmembrane region" description="Helical" evidence="1">
    <location>
        <begin position="343"/>
        <end position="363"/>
    </location>
</feature>
<sequence>MMLTFPPPPAFAAARGRRPVPPRRLALLLVLGWVGQVCVRLWMARTRTGPVAAPDENGYLVAARLLAGGPGADLSGNTFYQGGYPLLFAPAHGVTHDPADVYLVVIVLNALVGAALFPLGYAAARRLGMAAGTALTASWAAALLPAVTFFGAFALADAVLPVVALGWLLLLDRFARDGRIADAAGASAVAAYACAVHTRGTVLLAVHCAVLAVLAFRRPRPALFGVAVAACGYAVAGALNGWVRAELYPGGVRDLGGNVMTRLTTLDGQAWAVSGAVGQLWYLVVSTWGLGGVGLVAAGAALARRGAFGTRVMAGALLAVTSGIAYASSAALPDEHRVGNFAYGRYLSCLALVYTLIGLAVLARAGTRTAVRCALGAGAMLAVTGAWVMAYAGHRLRTHNFIAFDFPETNFLTQDQRAFHLPEASLAAFGLVAVFLVARRAGWTAVAVALAAVNLAALTFTMGTSSKRVVPPPPLPGPAAGGVAIDVNTHWRAHIGLVEQVWWTRVSRVDVRAGVPANVCTVVVPRTAGAAPESTWPGRPAGWRVHPGDTAGYLWAAWRDPSCPAR</sequence>
<feature type="transmembrane region" description="Helical" evidence="1">
    <location>
        <begin position="445"/>
        <end position="463"/>
    </location>
</feature>
<reference evidence="2 3" key="1">
    <citation type="submission" date="2020-08" db="EMBL/GenBank/DDBJ databases">
        <title>Genomic Encyclopedia of Type Strains, Phase IV (KMG-IV): sequencing the most valuable type-strain genomes for metagenomic binning, comparative biology and taxonomic classification.</title>
        <authorList>
            <person name="Goeker M."/>
        </authorList>
    </citation>
    <scope>NUCLEOTIDE SEQUENCE [LARGE SCALE GENOMIC DNA]</scope>
    <source>
        <strain evidence="2 3">DSM 44197</strain>
    </source>
</reference>
<organism evidence="2 3">
    <name type="scientific">Actinomadura namibiensis</name>
    <dbReference type="NCBI Taxonomy" id="182080"/>
    <lineage>
        <taxon>Bacteria</taxon>
        <taxon>Bacillati</taxon>
        <taxon>Actinomycetota</taxon>
        <taxon>Actinomycetes</taxon>
        <taxon>Streptosporangiales</taxon>
        <taxon>Thermomonosporaceae</taxon>
        <taxon>Actinomadura</taxon>
    </lineage>
</organism>